<protein>
    <submittedName>
        <fullName evidence="9">Site-specific integrase</fullName>
    </submittedName>
</protein>
<dbReference type="EMBL" id="SWLG01000005">
    <property type="protein sequence ID" value="TLS37776.1"/>
    <property type="molecule type" value="Genomic_DNA"/>
</dbReference>
<dbReference type="PANTHER" id="PTHR30349:SF64">
    <property type="entry name" value="PROPHAGE INTEGRASE INTD-RELATED"/>
    <property type="match status" value="1"/>
</dbReference>
<feature type="region of interest" description="Disordered" evidence="6">
    <location>
        <begin position="16"/>
        <end position="37"/>
    </location>
</feature>
<evidence type="ECO:0000313" key="9">
    <source>
        <dbReference type="EMBL" id="TLS37776.1"/>
    </source>
</evidence>
<feature type="domain" description="Core-binding (CB)" evidence="8">
    <location>
        <begin position="63"/>
        <end position="146"/>
    </location>
</feature>
<evidence type="ECO:0000256" key="2">
    <source>
        <dbReference type="ARBA" id="ARBA00022908"/>
    </source>
</evidence>
<dbReference type="PROSITE" id="PS51900">
    <property type="entry name" value="CB"/>
    <property type="match status" value="1"/>
</dbReference>
<dbReference type="InterPro" id="IPR011010">
    <property type="entry name" value="DNA_brk_join_enz"/>
</dbReference>
<dbReference type="GO" id="GO:0015074">
    <property type="term" value="P:DNA integration"/>
    <property type="evidence" value="ECO:0007669"/>
    <property type="project" value="UniProtKB-KW"/>
</dbReference>
<dbReference type="SUPFAM" id="SSF56349">
    <property type="entry name" value="DNA breaking-rejoining enzymes"/>
    <property type="match status" value="1"/>
</dbReference>
<reference evidence="9 10" key="1">
    <citation type="submission" date="2019-04" db="EMBL/GenBank/DDBJ databases">
        <title>Bacillus caeni sp. nov., a bacterium isolated from mangrove sediment.</title>
        <authorList>
            <person name="Huang H."/>
            <person name="Mo K."/>
            <person name="Hu Y."/>
        </authorList>
    </citation>
    <scope>NUCLEOTIDE SEQUENCE [LARGE SCALE GENOMIC DNA]</scope>
    <source>
        <strain evidence="9 10">HB172195</strain>
    </source>
</reference>
<comment type="similarity">
    <text evidence="1">Belongs to the 'phage' integrase family.</text>
</comment>
<gene>
    <name evidence="9" type="ORF">FCL54_08110</name>
</gene>
<evidence type="ECO:0000256" key="6">
    <source>
        <dbReference type="SAM" id="MobiDB-lite"/>
    </source>
</evidence>
<dbReference type="GO" id="GO:0003677">
    <property type="term" value="F:DNA binding"/>
    <property type="evidence" value="ECO:0007669"/>
    <property type="project" value="UniProtKB-UniRule"/>
</dbReference>
<feature type="compositionally biased region" description="Basic residues" evidence="6">
    <location>
        <begin position="25"/>
        <end position="37"/>
    </location>
</feature>
<dbReference type="InterPro" id="IPR002104">
    <property type="entry name" value="Integrase_catalytic"/>
</dbReference>
<dbReference type="Gene3D" id="1.10.150.130">
    <property type="match status" value="1"/>
</dbReference>
<dbReference type="Pfam" id="PF14657">
    <property type="entry name" value="Arm-DNA-bind_4"/>
    <property type="match status" value="1"/>
</dbReference>
<sequence length="375" mass="43540">MKGSYRKRGNTWEFTVDLGKDPTTGKRKRKSKSGFKTKKAAQAAANELMNQYNKGEYFEVSNKTFEDFINEWIENRASRTLRASTLDTHKWIIDKHLIPAFGDMPLGNIKPKDIDSFYKEKEDAGYSSDYIVDMHSILRKSLKVAIEWEYIQKNPVEAVSPPRIKAKEIQTWTMEESNSFLKHTEEEPLHIAYVLAIYTGMRKGEILGLRWKDVDLDFGRISITQTLTRTRDGLDFQEPKTRGSKRNISITPYVIEELKKRRKQINENKLLLGPTGYAEYDLVVCNNLGNPIDPRNLLRHFDKMIKQSQLSKIRFHDLRHTHATILLKLGEHPKVVSERLGHSRIGITLDTYSHVIPDMQKDTANKFEQAMRQTR</sequence>
<dbReference type="Proteomes" id="UP000308230">
    <property type="component" value="Unassembled WGS sequence"/>
</dbReference>
<keyword evidence="10" id="KW-1185">Reference proteome</keyword>
<evidence type="ECO:0000256" key="1">
    <source>
        <dbReference type="ARBA" id="ARBA00008857"/>
    </source>
</evidence>
<dbReference type="InterPro" id="IPR028259">
    <property type="entry name" value="AP2-like_int_N"/>
</dbReference>
<dbReference type="InterPro" id="IPR050090">
    <property type="entry name" value="Tyrosine_recombinase_XerCD"/>
</dbReference>
<evidence type="ECO:0000259" key="7">
    <source>
        <dbReference type="PROSITE" id="PS51898"/>
    </source>
</evidence>
<evidence type="ECO:0000313" key="10">
    <source>
        <dbReference type="Proteomes" id="UP000308230"/>
    </source>
</evidence>
<accession>A0A5R9F617</accession>
<comment type="caution">
    <text evidence="9">The sequence shown here is derived from an EMBL/GenBank/DDBJ whole genome shotgun (WGS) entry which is preliminary data.</text>
</comment>
<evidence type="ECO:0000256" key="3">
    <source>
        <dbReference type="ARBA" id="ARBA00023125"/>
    </source>
</evidence>
<organism evidence="9 10">
    <name type="scientific">Exobacillus caeni</name>
    <dbReference type="NCBI Taxonomy" id="2574798"/>
    <lineage>
        <taxon>Bacteria</taxon>
        <taxon>Bacillati</taxon>
        <taxon>Bacillota</taxon>
        <taxon>Bacilli</taxon>
        <taxon>Bacillales</taxon>
        <taxon>Guptibacillaceae</taxon>
        <taxon>Exobacillus</taxon>
    </lineage>
</organism>
<dbReference type="InterPro" id="IPR044068">
    <property type="entry name" value="CB"/>
</dbReference>
<dbReference type="Pfam" id="PF14659">
    <property type="entry name" value="Phage_int_SAM_3"/>
    <property type="match status" value="1"/>
</dbReference>
<keyword evidence="2" id="KW-0229">DNA integration</keyword>
<dbReference type="AlphaFoldDB" id="A0A5R9F617"/>
<name>A0A5R9F617_9BACL</name>
<dbReference type="OrthoDB" id="9803188at2"/>
<dbReference type="InterPro" id="IPR010998">
    <property type="entry name" value="Integrase_recombinase_N"/>
</dbReference>
<dbReference type="PROSITE" id="PS51898">
    <property type="entry name" value="TYR_RECOMBINASE"/>
    <property type="match status" value="1"/>
</dbReference>
<evidence type="ECO:0000256" key="4">
    <source>
        <dbReference type="ARBA" id="ARBA00023172"/>
    </source>
</evidence>
<dbReference type="PANTHER" id="PTHR30349">
    <property type="entry name" value="PHAGE INTEGRASE-RELATED"/>
    <property type="match status" value="1"/>
</dbReference>
<keyword evidence="4" id="KW-0233">DNA recombination</keyword>
<dbReference type="Pfam" id="PF00589">
    <property type="entry name" value="Phage_integrase"/>
    <property type="match status" value="1"/>
</dbReference>
<feature type="domain" description="Tyr recombinase" evidence="7">
    <location>
        <begin position="167"/>
        <end position="365"/>
    </location>
</feature>
<keyword evidence="3 5" id="KW-0238">DNA-binding</keyword>
<evidence type="ECO:0000259" key="8">
    <source>
        <dbReference type="PROSITE" id="PS51900"/>
    </source>
</evidence>
<evidence type="ECO:0000256" key="5">
    <source>
        <dbReference type="PROSITE-ProRule" id="PRU01248"/>
    </source>
</evidence>
<dbReference type="RefSeq" id="WP_138125183.1">
    <property type="nucleotide sequence ID" value="NZ_SWLG01000005.1"/>
</dbReference>
<dbReference type="InterPro" id="IPR004107">
    <property type="entry name" value="Integrase_SAM-like_N"/>
</dbReference>
<dbReference type="CDD" id="cd01189">
    <property type="entry name" value="INT_ICEBs1_C_like"/>
    <property type="match status" value="1"/>
</dbReference>
<proteinExistence type="inferred from homology"/>
<dbReference type="GO" id="GO:0006310">
    <property type="term" value="P:DNA recombination"/>
    <property type="evidence" value="ECO:0007669"/>
    <property type="project" value="UniProtKB-KW"/>
</dbReference>
<dbReference type="InterPro" id="IPR013762">
    <property type="entry name" value="Integrase-like_cat_sf"/>
</dbReference>
<dbReference type="Gene3D" id="1.10.443.10">
    <property type="entry name" value="Intergrase catalytic core"/>
    <property type="match status" value="1"/>
</dbReference>